<name>A0A5A7PR84_STRAF</name>
<keyword evidence="2" id="KW-1185">Reference proteome</keyword>
<sequence length="202" mass="23325">MYHSGIGIPFVQFLHGSRYSFPYVTFVDSSEFLRGKCVLCIAVCLYPWVRAEPYFHPWIPYIVRVSSFRYILIEDTDTIDAYLATKPLTGVLNASWKMAWFWDNVRRQEFVKVDGISSMHVSTCYYPGGCGVDEGGRYYMCQNTYGMPWDPVESCEANWWQTLIIDLIRDDKTMKKADREDYAGFCKGGFPQTSNPSENSNI</sequence>
<dbReference type="EMBL" id="BKCP01004961">
    <property type="protein sequence ID" value="GER35289.1"/>
    <property type="molecule type" value="Genomic_DNA"/>
</dbReference>
<comment type="caution">
    <text evidence="1">The sequence shown here is derived from an EMBL/GenBank/DDBJ whole genome shotgun (WGS) entry which is preliminary data.</text>
</comment>
<dbReference type="AlphaFoldDB" id="A0A5A7PR84"/>
<protein>
    <submittedName>
        <fullName evidence="1">Twin-arginine translocation pathway signal</fullName>
    </submittedName>
</protein>
<proteinExistence type="predicted"/>
<evidence type="ECO:0000313" key="1">
    <source>
        <dbReference type="EMBL" id="GER35289.1"/>
    </source>
</evidence>
<evidence type="ECO:0000313" key="2">
    <source>
        <dbReference type="Proteomes" id="UP000325081"/>
    </source>
</evidence>
<organism evidence="1 2">
    <name type="scientific">Striga asiatica</name>
    <name type="common">Asiatic witchweed</name>
    <name type="synonym">Buchnera asiatica</name>
    <dbReference type="NCBI Taxonomy" id="4170"/>
    <lineage>
        <taxon>Eukaryota</taxon>
        <taxon>Viridiplantae</taxon>
        <taxon>Streptophyta</taxon>
        <taxon>Embryophyta</taxon>
        <taxon>Tracheophyta</taxon>
        <taxon>Spermatophyta</taxon>
        <taxon>Magnoliopsida</taxon>
        <taxon>eudicotyledons</taxon>
        <taxon>Gunneridae</taxon>
        <taxon>Pentapetalae</taxon>
        <taxon>asterids</taxon>
        <taxon>lamiids</taxon>
        <taxon>Lamiales</taxon>
        <taxon>Orobanchaceae</taxon>
        <taxon>Buchnereae</taxon>
        <taxon>Striga</taxon>
    </lineage>
</organism>
<reference evidence="2" key="1">
    <citation type="journal article" date="2019" name="Curr. Biol.">
        <title>Genome Sequence of Striga asiatica Provides Insight into the Evolution of Plant Parasitism.</title>
        <authorList>
            <person name="Yoshida S."/>
            <person name="Kim S."/>
            <person name="Wafula E.K."/>
            <person name="Tanskanen J."/>
            <person name="Kim Y.M."/>
            <person name="Honaas L."/>
            <person name="Yang Z."/>
            <person name="Spallek T."/>
            <person name="Conn C.E."/>
            <person name="Ichihashi Y."/>
            <person name="Cheong K."/>
            <person name="Cui S."/>
            <person name="Der J.P."/>
            <person name="Gundlach H."/>
            <person name="Jiao Y."/>
            <person name="Hori C."/>
            <person name="Ishida J.K."/>
            <person name="Kasahara H."/>
            <person name="Kiba T."/>
            <person name="Kim M.S."/>
            <person name="Koo N."/>
            <person name="Laohavisit A."/>
            <person name="Lee Y.H."/>
            <person name="Lumba S."/>
            <person name="McCourt P."/>
            <person name="Mortimer J.C."/>
            <person name="Mutuku J.M."/>
            <person name="Nomura T."/>
            <person name="Sasaki-Sekimoto Y."/>
            <person name="Seto Y."/>
            <person name="Wang Y."/>
            <person name="Wakatake T."/>
            <person name="Sakakibara H."/>
            <person name="Demura T."/>
            <person name="Yamaguchi S."/>
            <person name="Yoneyama K."/>
            <person name="Manabe R.I."/>
            <person name="Nelson D.C."/>
            <person name="Schulman A.H."/>
            <person name="Timko M.P."/>
            <person name="dePamphilis C.W."/>
            <person name="Choi D."/>
            <person name="Shirasu K."/>
        </authorList>
    </citation>
    <scope>NUCLEOTIDE SEQUENCE [LARGE SCALE GENOMIC DNA]</scope>
    <source>
        <strain evidence="2">cv. UVA1</strain>
    </source>
</reference>
<dbReference type="Proteomes" id="UP000325081">
    <property type="component" value="Unassembled WGS sequence"/>
</dbReference>
<accession>A0A5A7PR84</accession>
<gene>
    <name evidence="1" type="ORF">STAS_11564</name>
</gene>